<evidence type="ECO:0000313" key="2">
    <source>
        <dbReference type="Proteomes" id="UP000294360"/>
    </source>
</evidence>
<reference evidence="1 2" key="1">
    <citation type="submission" date="2019-03" db="EMBL/GenBank/DDBJ databases">
        <authorList>
            <person name="Kox A.R. M."/>
        </authorList>
    </citation>
    <scope>NUCLEOTIDE SEQUENCE [LARGE SCALE GENOMIC DNA]</scope>
    <source>
        <strain evidence="1">MTUNDRAET4 annotated genome</strain>
    </source>
</reference>
<name>A0A4U8Z5F8_METTU</name>
<sequence length="67" mass="7831">MRRTLWRRRNGAKAECVQAVARLTLLPRKPSAFRSNGVIRSIRNHSRRKSLSIFVSIRSNRSDRNIL</sequence>
<protein>
    <submittedName>
        <fullName evidence="1">Uncharacterized protein</fullName>
    </submittedName>
</protein>
<dbReference type="AlphaFoldDB" id="A0A4U8Z5F8"/>
<gene>
    <name evidence="1" type="ORF">MTUNDRAET4_3680</name>
</gene>
<organism evidence="1 2">
    <name type="scientific">Methylocella tundrae</name>
    <dbReference type="NCBI Taxonomy" id="227605"/>
    <lineage>
        <taxon>Bacteria</taxon>
        <taxon>Pseudomonadati</taxon>
        <taxon>Pseudomonadota</taxon>
        <taxon>Alphaproteobacteria</taxon>
        <taxon>Hyphomicrobiales</taxon>
        <taxon>Beijerinckiaceae</taxon>
        <taxon>Methylocella</taxon>
    </lineage>
</organism>
<evidence type="ECO:0000313" key="1">
    <source>
        <dbReference type="EMBL" id="VFU10567.1"/>
    </source>
</evidence>
<proteinExistence type="predicted"/>
<accession>A0A4U8Z5F8</accession>
<dbReference type="KEGG" id="mtun:MTUNDRAET4_3680"/>
<dbReference type="EMBL" id="LR536450">
    <property type="protein sequence ID" value="VFU10567.1"/>
    <property type="molecule type" value="Genomic_DNA"/>
</dbReference>
<dbReference type="Proteomes" id="UP000294360">
    <property type="component" value="Chromosome"/>
</dbReference>